<evidence type="ECO:0000313" key="5">
    <source>
        <dbReference type="Proteomes" id="UP000443353"/>
    </source>
</evidence>
<protein>
    <submittedName>
        <fullName evidence="4">Pyrroloquinoline quinone biosynthesis peptide chaperone PqqD</fullName>
    </submittedName>
</protein>
<proteinExistence type="predicted"/>
<name>A0A7X3K8M8_9BURK</name>
<evidence type="ECO:0000313" key="4">
    <source>
        <dbReference type="EMBL" id="MVW61475.1"/>
    </source>
</evidence>
<sequence length="87" mass="9766">MHTVPDQPALSRLFRMQWEEAQGNYVLLYPEGMVKLSQSAAEILKRCDGARTVPAIVGELEQAFNCGGLRDDVDDFLRVASERGWIV</sequence>
<keyword evidence="5" id="KW-1185">Reference proteome</keyword>
<evidence type="ECO:0000256" key="2">
    <source>
        <dbReference type="ARBA" id="ARBA00011741"/>
    </source>
</evidence>
<reference evidence="4 5" key="1">
    <citation type="submission" date="2019-12" db="EMBL/GenBank/DDBJ databases">
        <authorList>
            <person name="Li C."/>
            <person name="Zhao J."/>
        </authorList>
    </citation>
    <scope>NUCLEOTIDE SEQUENCE [LARGE SCALE GENOMIC DNA]</scope>
    <source>
        <strain evidence="4 5">NEAU-DD11</strain>
    </source>
</reference>
<evidence type="ECO:0000256" key="3">
    <source>
        <dbReference type="ARBA" id="ARBA00022905"/>
    </source>
</evidence>
<keyword evidence="3" id="KW-0884">PQQ biosynthesis</keyword>
<dbReference type="GO" id="GO:0048038">
    <property type="term" value="F:quinone binding"/>
    <property type="evidence" value="ECO:0007669"/>
    <property type="project" value="InterPro"/>
</dbReference>
<comment type="caution">
    <text evidence="4">The sequence shown here is derived from an EMBL/GenBank/DDBJ whole genome shotgun (WGS) entry which is preliminary data.</text>
</comment>
<dbReference type="Pfam" id="PF05402">
    <property type="entry name" value="PqqD"/>
    <property type="match status" value="1"/>
</dbReference>
<evidence type="ECO:0000256" key="1">
    <source>
        <dbReference type="ARBA" id="ARBA00004886"/>
    </source>
</evidence>
<dbReference type="EMBL" id="WSES01000004">
    <property type="protein sequence ID" value="MVW61475.1"/>
    <property type="molecule type" value="Genomic_DNA"/>
</dbReference>
<dbReference type="Gene3D" id="1.10.10.1150">
    <property type="entry name" value="Coenzyme PQQ synthesis protein D (PqqD)"/>
    <property type="match status" value="1"/>
</dbReference>
<dbReference type="InterPro" id="IPR008792">
    <property type="entry name" value="PQQD"/>
</dbReference>
<dbReference type="InterPro" id="IPR041881">
    <property type="entry name" value="PqqD_sf"/>
</dbReference>
<accession>A0A7X3K8M8</accession>
<comment type="pathway">
    <text evidence="1">Cofactor biosynthesis; pyrroloquinoline quinone biosynthesis.</text>
</comment>
<dbReference type="InterPro" id="IPR022479">
    <property type="entry name" value="PqqD_bac"/>
</dbReference>
<dbReference type="Proteomes" id="UP000443353">
    <property type="component" value="Unassembled WGS sequence"/>
</dbReference>
<organism evidence="4 5">
    <name type="scientific">Massilia cellulosiltytica</name>
    <dbReference type="NCBI Taxonomy" id="2683234"/>
    <lineage>
        <taxon>Bacteria</taxon>
        <taxon>Pseudomonadati</taxon>
        <taxon>Pseudomonadota</taxon>
        <taxon>Betaproteobacteria</taxon>
        <taxon>Burkholderiales</taxon>
        <taxon>Oxalobacteraceae</taxon>
        <taxon>Telluria group</taxon>
        <taxon>Massilia</taxon>
    </lineage>
</organism>
<dbReference type="GO" id="GO:0018189">
    <property type="term" value="P:pyrroloquinoline quinone biosynthetic process"/>
    <property type="evidence" value="ECO:0007669"/>
    <property type="project" value="UniProtKB-UniPathway"/>
</dbReference>
<dbReference type="UniPathway" id="UPA00539"/>
<dbReference type="AlphaFoldDB" id="A0A7X3K8M8"/>
<dbReference type="RefSeq" id="WP_056124691.1">
    <property type="nucleotide sequence ID" value="NZ_CP168562.1"/>
</dbReference>
<comment type="subunit">
    <text evidence="2">Monomer. Interacts with PqqE.</text>
</comment>
<gene>
    <name evidence="4" type="primary">pqqD</name>
    <name evidence="4" type="ORF">GPY61_16210</name>
</gene>
<dbReference type="NCBIfam" id="NF002535">
    <property type="entry name" value="PRK02079.1"/>
    <property type="match status" value="1"/>
</dbReference>
<dbReference type="NCBIfam" id="TIGR03859">
    <property type="entry name" value="PQQ_PqqD"/>
    <property type="match status" value="1"/>
</dbReference>